<feature type="domain" description="PAS" evidence="1">
    <location>
        <begin position="102"/>
        <end position="175"/>
    </location>
</feature>
<dbReference type="InterPro" id="IPR013656">
    <property type="entry name" value="PAS_4"/>
</dbReference>
<evidence type="ECO:0000259" key="1">
    <source>
        <dbReference type="PROSITE" id="PS50112"/>
    </source>
</evidence>
<dbReference type="SMART" id="SM00086">
    <property type="entry name" value="PAC"/>
    <property type="match status" value="3"/>
</dbReference>
<feature type="domain" description="PAC" evidence="2">
    <location>
        <begin position="307"/>
        <end position="359"/>
    </location>
</feature>
<organism evidence="5 6">
    <name type="scientific">Pseudoxanthomonas composti</name>
    <dbReference type="NCBI Taxonomy" id="2137479"/>
    <lineage>
        <taxon>Bacteria</taxon>
        <taxon>Pseudomonadati</taxon>
        <taxon>Pseudomonadota</taxon>
        <taxon>Gammaproteobacteria</taxon>
        <taxon>Lysobacterales</taxon>
        <taxon>Lysobacteraceae</taxon>
        <taxon>Pseudoxanthomonas</taxon>
    </lineage>
</organism>
<dbReference type="SMART" id="SM00052">
    <property type="entry name" value="EAL"/>
    <property type="match status" value="1"/>
</dbReference>
<evidence type="ECO:0000313" key="5">
    <source>
        <dbReference type="EMBL" id="RXR02692.1"/>
    </source>
</evidence>
<dbReference type="SMART" id="SM00267">
    <property type="entry name" value="GGDEF"/>
    <property type="match status" value="1"/>
</dbReference>
<dbReference type="InterPro" id="IPR001610">
    <property type="entry name" value="PAC"/>
</dbReference>
<dbReference type="RefSeq" id="WP_129471959.1">
    <property type="nucleotide sequence ID" value="NZ_SAWZ01000008.1"/>
</dbReference>
<gene>
    <name evidence="5" type="ORF">EPA99_14505</name>
</gene>
<sequence length="913" mass="101151">MDRGIIASLLQHPLPSAVLVLDPDGEPLAGNAVAHALGLMEAVRAYATVLADQRVLLTRPDADEVACTLPGPAGRLDGVLRTVVGRDGELLAYTLTVPEPDGASRWQVALDSAGHGLWDWDLPSNALYRSENWRAMLGYPADEPIGRGLDNILSLVHPDDIEHVRESVRAHLSGDSEVYRCEHRVRGHDGGWHWVRDSGRVVARTPDGRPLRMVGTHTDISEQKQLERHLTEQRTLLRETQRIAGMASWVWDPESDASWWSEELHDMAGVPGEQAPPGKRWAQALTAASRGVLRRAWRRMKRTGENTHFDLEAVRADGSPLHLRVWAKAEPDDIGGIGRVLGKVQDVTEERRTGALIRWRTELLNRVSALGGIGGCEIDVVSRRVQWTEECQRLHGLDDGATSLDQALALYTHDSRDAFEAALARLTEGGPAERLGMCFYQPSGKRIWVDVQVDLDLREGMPPRFVALFRDITRERETHERIELLSHYDLLTGLPNRFLMRAQVEEAITTALDADASLALLVIDLNGFKGINDSFGHAAGDILLKAAAGRVHRCLQSSHLLGRLGGDEFLVVLPHPASQELAASVAGQLISALVEPLQLGNDLLKIGASIGISLLSPELKDFDALLRAGYAAVYAAREKGGNTYQFHTQEVVRTTRRRLELEQALRGAVEREEFSLVYQPVVASKGDHPPGIEALLRWHRPGIGYCSPVDFIPVAESCGEIVRIGDWVLTEACRQAVAWEKAGLSFSRISVNISAVQLRDPGFAERVVALCKRAGWTPQRLELELTESVLILESDALRNCFQTLEAHGVLLAIDDFGTGFSNLRYLNRFPVQRLKIDRSFVSDMLTDRNTSEVTQAIIHLGHALGMRVVAEGAEQPEHCAWLHEQGCDEVQGYYYTRPLPPREMAQWLRSGRV</sequence>
<dbReference type="Gene3D" id="3.20.20.450">
    <property type="entry name" value="EAL domain"/>
    <property type="match status" value="1"/>
</dbReference>
<dbReference type="CDD" id="cd01949">
    <property type="entry name" value="GGDEF"/>
    <property type="match status" value="1"/>
</dbReference>
<dbReference type="PROSITE" id="PS50883">
    <property type="entry name" value="EAL"/>
    <property type="match status" value="1"/>
</dbReference>
<keyword evidence="6" id="KW-1185">Reference proteome</keyword>
<protein>
    <submittedName>
        <fullName evidence="5">EAL domain-containing protein</fullName>
    </submittedName>
</protein>
<dbReference type="InterPro" id="IPR052155">
    <property type="entry name" value="Biofilm_reg_signaling"/>
</dbReference>
<name>A0A4Q1JU20_9GAMM</name>
<evidence type="ECO:0000259" key="2">
    <source>
        <dbReference type="PROSITE" id="PS50113"/>
    </source>
</evidence>
<reference evidence="5 6" key="1">
    <citation type="submission" date="2019-01" db="EMBL/GenBank/DDBJ databases">
        <title>Pseudoxanthomonas composti sp. nov., isolated from compost.</title>
        <authorList>
            <person name="Yang G."/>
        </authorList>
    </citation>
    <scope>NUCLEOTIDE SEQUENCE [LARGE SCALE GENOMIC DNA]</scope>
    <source>
        <strain evidence="5 6">GSS15</strain>
    </source>
</reference>
<dbReference type="InterPro" id="IPR035965">
    <property type="entry name" value="PAS-like_dom_sf"/>
</dbReference>
<dbReference type="PROSITE" id="PS50113">
    <property type="entry name" value="PAC"/>
    <property type="match status" value="2"/>
</dbReference>
<dbReference type="Pfam" id="PF00990">
    <property type="entry name" value="GGDEF"/>
    <property type="match status" value="1"/>
</dbReference>
<dbReference type="NCBIfam" id="TIGR00254">
    <property type="entry name" value="GGDEF"/>
    <property type="match status" value="1"/>
</dbReference>
<dbReference type="CDD" id="cd00130">
    <property type="entry name" value="PAS"/>
    <property type="match status" value="2"/>
</dbReference>
<comment type="caution">
    <text evidence="5">The sequence shown here is derived from an EMBL/GenBank/DDBJ whole genome shotgun (WGS) entry which is preliminary data.</text>
</comment>
<dbReference type="OrthoDB" id="9804951at2"/>
<accession>A0A4Q1JU20</accession>
<dbReference type="InterPro" id="IPR043128">
    <property type="entry name" value="Rev_trsase/Diguanyl_cyclase"/>
</dbReference>
<dbReference type="PROSITE" id="PS50887">
    <property type="entry name" value="GGDEF"/>
    <property type="match status" value="1"/>
</dbReference>
<dbReference type="PANTHER" id="PTHR44757">
    <property type="entry name" value="DIGUANYLATE CYCLASE DGCP"/>
    <property type="match status" value="1"/>
</dbReference>
<dbReference type="NCBIfam" id="TIGR00229">
    <property type="entry name" value="sensory_box"/>
    <property type="match status" value="1"/>
</dbReference>
<feature type="domain" description="PAC" evidence="2">
    <location>
        <begin position="179"/>
        <end position="232"/>
    </location>
</feature>
<feature type="domain" description="GGDEF" evidence="4">
    <location>
        <begin position="516"/>
        <end position="649"/>
    </location>
</feature>
<dbReference type="InterPro" id="IPR000014">
    <property type="entry name" value="PAS"/>
</dbReference>
<dbReference type="SUPFAM" id="SSF55785">
    <property type="entry name" value="PYP-like sensor domain (PAS domain)"/>
    <property type="match status" value="3"/>
</dbReference>
<dbReference type="SMART" id="SM00091">
    <property type="entry name" value="PAS"/>
    <property type="match status" value="2"/>
</dbReference>
<dbReference type="Gene3D" id="3.30.450.20">
    <property type="entry name" value="PAS domain"/>
    <property type="match status" value="3"/>
</dbReference>
<dbReference type="InterPro" id="IPR013655">
    <property type="entry name" value="PAS_fold_3"/>
</dbReference>
<proteinExistence type="predicted"/>
<dbReference type="SUPFAM" id="SSF55073">
    <property type="entry name" value="Nucleotide cyclase"/>
    <property type="match status" value="1"/>
</dbReference>
<dbReference type="Gene3D" id="3.30.70.270">
    <property type="match status" value="1"/>
</dbReference>
<dbReference type="InterPro" id="IPR029787">
    <property type="entry name" value="Nucleotide_cyclase"/>
</dbReference>
<dbReference type="PANTHER" id="PTHR44757:SF2">
    <property type="entry name" value="BIOFILM ARCHITECTURE MAINTENANCE PROTEIN MBAA"/>
    <property type="match status" value="1"/>
</dbReference>
<dbReference type="InterPro" id="IPR000700">
    <property type="entry name" value="PAS-assoc_C"/>
</dbReference>
<dbReference type="AlphaFoldDB" id="A0A4Q1JU20"/>
<dbReference type="Proteomes" id="UP000289784">
    <property type="component" value="Unassembled WGS sequence"/>
</dbReference>
<evidence type="ECO:0000313" key="6">
    <source>
        <dbReference type="Proteomes" id="UP000289784"/>
    </source>
</evidence>
<dbReference type="InterPro" id="IPR000160">
    <property type="entry name" value="GGDEF_dom"/>
</dbReference>
<dbReference type="CDD" id="cd01948">
    <property type="entry name" value="EAL"/>
    <property type="match status" value="1"/>
</dbReference>
<feature type="domain" description="EAL" evidence="3">
    <location>
        <begin position="658"/>
        <end position="912"/>
    </location>
</feature>
<dbReference type="Pfam" id="PF08447">
    <property type="entry name" value="PAS_3"/>
    <property type="match status" value="1"/>
</dbReference>
<evidence type="ECO:0000259" key="4">
    <source>
        <dbReference type="PROSITE" id="PS50887"/>
    </source>
</evidence>
<evidence type="ECO:0000259" key="3">
    <source>
        <dbReference type="PROSITE" id="PS50883"/>
    </source>
</evidence>
<dbReference type="PROSITE" id="PS50112">
    <property type="entry name" value="PAS"/>
    <property type="match status" value="1"/>
</dbReference>
<dbReference type="SUPFAM" id="SSF141868">
    <property type="entry name" value="EAL domain-like"/>
    <property type="match status" value="1"/>
</dbReference>
<dbReference type="Pfam" id="PF00563">
    <property type="entry name" value="EAL"/>
    <property type="match status" value="1"/>
</dbReference>
<dbReference type="EMBL" id="SAWZ01000008">
    <property type="protein sequence ID" value="RXR02692.1"/>
    <property type="molecule type" value="Genomic_DNA"/>
</dbReference>
<dbReference type="InterPro" id="IPR001633">
    <property type="entry name" value="EAL_dom"/>
</dbReference>
<dbReference type="InterPro" id="IPR035919">
    <property type="entry name" value="EAL_sf"/>
</dbReference>
<dbReference type="Pfam" id="PF08448">
    <property type="entry name" value="PAS_4"/>
    <property type="match status" value="1"/>
</dbReference>